<dbReference type="PANTHER" id="PTHR31374">
    <property type="entry name" value="AUXIN-INDUCED PROTEIN-LIKE-RELATED"/>
    <property type="match status" value="1"/>
</dbReference>
<reference evidence="3" key="1">
    <citation type="journal article" date="2013" name="Science">
        <title>The Amborella genome and the evolution of flowering plants.</title>
        <authorList>
            <consortium name="Amborella Genome Project"/>
        </authorList>
    </citation>
    <scope>NUCLEOTIDE SEQUENCE [LARGE SCALE GENOMIC DNA]</scope>
</reference>
<evidence type="ECO:0000256" key="1">
    <source>
        <dbReference type="ARBA" id="ARBA00006974"/>
    </source>
</evidence>
<dbReference type="AlphaFoldDB" id="W1NIU5"/>
<sequence>MEFGAEVAECLMAAEKKMKKEKGGVPKGCIAVKVGVEGEEPVQRVVIPIHYLYHPLFMRLLEEAKEVYGFQASGPLRIPCAIDDFLHVRWLIEREKHHPNAFSC</sequence>
<dbReference type="EMBL" id="KI397486">
    <property type="protein sequence ID" value="ERM95443.1"/>
    <property type="molecule type" value="Genomic_DNA"/>
</dbReference>
<organism evidence="2 3">
    <name type="scientific">Amborella trichopoda</name>
    <dbReference type="NCBI Taxonomy" id="13333"/>
    <lineage>
        <taxon>Eukaryota</taxon>
        <taxon>Viridiplantae</taxon>
        <taxon>Streptophyta</taxon>
        <taxon>Embryophyta</taxon>
        <taxon>Tracheophyta</taxon>
        <taxon>Spermatophyta</taxon>
        <taxon>Magnoliopsida</taxon>
        <taxon>Amborellales</taxon>
        <taxon>Amborellaceae</taxon>
        <taxon>Amborella</taxon>
    </lineage>
</organism>
<dbReference type="Pfam" id="PF02519">
    <property type="entry name" value="Auxin_inducible"/>
    <property type="match status" value="1"/>
</dbReference>
<name>W1NIU5_AMBTC</name>
<dbReference type="OMA" id="TLPFHSC"/>
<comment type="similarity">
    <text evidence="1">Belongs to the ARG7 family.</text>
</comment>
<evidence type="ECO:0000313" key="3">
    <source>
        <dbReference type="Proteomes" id="UP000017836"/>
    </source>
</evidence>
<dbReference type="GO" id="GO:0009733">
    <property type="term" value="P:response to auxin"/>
    <property type="evidence" value="ECO:0007669"/>
    <property type="project" value="InterPro"/>
</dbReference>
<gene>
    <name evidence="2" type="ORF">AMTR_s00008p00251850</name>
</gene>
<protein>
    <submittedName>
        <fullName evidence="2">Uncharacterized protein</fullName>
    </submittedName>
</protein>
<dbReference type="Proteomes" id="UP000017836">
    <property type="component" value="Unassembled WGS sequence"/>
</dbReference>
<dbReference type="HOGENOM" id="CLU_098106_4_0_1"/>
<dbReference type="InterPro" id="IPR003676">
    <property type="entry name" value="SAUR_fam"/>
</dbReference>
<accession>W1NIU5</accession>
<dbReference type="eggNOG" id="ENOG502S19R">
    <property type="taxonomic scope" value="Eukaryota"/>
</dbReference>
<keyword evidence="3" id="KW-1185">Reference proteome</keyword>
<proteinExistence type="inferred from homology"/>
<dbReference type="Gramene" id="ERM95443">
    <property type="protein sequence ID" value="ERM95443"/>
    <property type="gene ID" value="AMTR_s00008p00251850"/>
</dbReference>
<evidence type="ECO:0000313" key="2">
    <source>
        <dbReference type="EMBL" id="ERM95443.1"/>
    </source>
</evidence>
<dbReference type="PANTHER" id="PTHR31374:SF228">
    <property type="entry name" value="SAUR FAMILY PROTEIN"/>
    <property type="match status" value="1"/>
</dbReference>